<proteinExistence type="predicted"/>
<feature type="region of interest" description="Disordered" evidence="1">
    <location>
        <begin position="1"/>
        <end position="23"/>
    </location>
</feature>
<protein>
    <submittedName>
        <fullName evidence="2">Uncharacterized protein</fullName>
    </submittedName>
</protein>
<reference evidence="3" key="1">
    <citation type="journal article" date="2019" name="Int. J. Syst. Evol. Microbiol.">
        <title>The Global Catalogue of Microorganisms (GCM) 10K type strain sequencing project: providing services to taxonomists for standard genome sequencing and annotation.</title>
        <authorList>
            <consortium name="The Broad Institute Genomics Platform"/>
            <consortium name="The Broad Institute Genome Sequencing Center for Infectious Disease"/>
            <person name="Wu L."/>
            <person name="Ma J."/>
        </authorList>
    </citation>
    <scope>NUCLEOTIDE SEQUENCE [LARGE SCALE GENOMIC DNA]</scope>
    <source>
        <strain evidence="3">CGMCC 4.7242</strain>
    </source>
</reference>
<dbReference type="EMBL" id="JBHUGH010000010">
    <property type="protein sequence ID" value="MFD1913169.1"/>
    <property type="molecule type" value="Genomic_DNA"/>
</dbReference>
<name>A0ABW4S6G4_9RHOB</name>
<evidence type="ECO:0000256" key="1">
    <source>
        <dbReference type="SAM" id="MobiDB-lite"/>
    </source>
</evidence>
<feature type="compositionally biased region" description="Low complexity" evidence="1">
    <location>
        <begin position="1"/>
        <end position="14"/>
    </location>
</feature>
<evidence type="ECO:0000313" key="3">
    <source>
        <dbReference type="Proteomes" id="UP001597353"/>
    </source>
</evidence>
<dbReference type="RefSeq" id="WP_390262597.1">
    <property type="nucleotide sequence ID" value="NZ_JBHUGH010000010.1"/>
</dbReference>
<keyword evidence="3" id="KW-1185">Reference proteome</keyword>
<accession>A0ABW4S6G4</accession>
<comment type="caution">
    <text evidence="2">The sequence shown here is derived from an EMBL/GenBank/DDBJ whole genome shotgun (WGS) entry which is preliminary data.</text>
</comment>
<organism evidence="2 3">
    <name type="scientific">Halodurantibacterium flavum</name>
    <dbReference type="NCBI Taxonomy" id="1382802"/>
    <lineage>
        <taxon>Bacteria</taxon>
        <taxon>Pseudomonadati</taxon>
        <taxon>Pseudomonadota</taxon>
        <taxon>Alphaproteobacteria</taxon>
        <taxon>Rhodobacterales</taxon>
        <taxon>Paracoccaceae</taxon>
        <taxon>Halodurantibacterium</taxon>
    </lineage>
</organism>
<evidence type="ECO:0000313" key="2">
    <source>
        <dbReference type="EMBL" id="MFD1913169.1"/>
    </source>
</evidence>
<sequence>MQAQSAHAIAAEAAPKSQTAEAARKAIEDTGFAYFTRAEKQAETAGARRPAPLEEMYEYYSHAA</sequence>
<gene>
    <name evidence="2" type="ORF">ACFSGJ_13205</name>
</gene>
<dbReference type="Proteomes" id="UP001597353">
    <property type="component" value="Unassembled WGS sequence"/>
</dbReference>